<accession>D8RUK1</accession>
<evidence type="ECO:0000256" key="8">
    <source>
        <dbReference type="RuleBase" id="RU363090"/>
    </source>
</evidence>
<evidence type="ECO:0000256" key="1">
    <source>
        <dbReference type="ARBA" id="ARBA00007374"/>
    </source>
</evidence>
<sequence length="248" mass="28586">AEGHVGSLVDDSGWFYKPLQDGARGEYEIEFYQKFWSDERVPDEIKEFFPKFRGSVLVDTANSPTPTNILCYFDQPCIIDIKMGFQTWYPEAGEAYRKKCEIKDRESTTGTLGIRVSGMQVYDPSTRSKWKADRNWCRKLDNHGVEYAIRRFVSTNPFDDENPNALLASKVYEAAKMELEKLTSWFEKQTFYHFFSSSVLIIYEDHGAASKVSVKLVDFAHVTYDHDTIDENYLAALKSLTRVLSMSP</sequence>
<evidence type="ECO:0000256" key="7">
    <source>
        <dbReference type="ARBA" id="ARBA00036525"/>
    </source>
</evidence>
<proteinExistence type="inferred from homology"/>
<comment type="similarity">
    <text evidence="1 8">Belongs to the inositol phosphokinase (IPK) family.</text>
</comment>
<keyword evidence="10" id="KW-1185">Reference proteome</keyword>
<dbReference type="Gramene" id="EFJ24221">
    <property type="protein sequence ID" value="EFJ24221"/>
    <property type="gene ID" value="SELMODRAFT_102174"/>
</dbReference>
<dbReference type="GO" id="GO:0051765">
    <property type="term" value="F:inositol tetrakisphosphate kinase activity"/>
    <property type="evidence" value="ECO:0000318"/>
    <property type="project" value="GO_Central"/>
</dbReference>
<dbReference type="GO" id="GO:0005737">
    <property type="term" value="C:cytoplasm"/>
    <property type="evidence" value="ECO:0000318"/>
    <property type="project" value="GO_Central"/>
</dbReference>
<dbReference type="STRING" id="88036.D8RUK1"/>
<dbReference type="EMBL" id="GL377590">
    <property type="protein sequence ID" value="EFJ24221.1"/>
    <property type="molecule type" value="Genomic_DNA"/>
</dbReference>
<dbReference type="FunCoup" id="D8RUK1">
    <property type="interactions" value="3639"/>
</dbReference>
<keyword evidence="4 8" id="KW-0418">Kinase</keyword>
<gene>
    <name evidence="9" type="ORF">SELMODRAFT_102174</name>
</gene>
<comment type="catalytic activity">
    <reaction evidence="7 8">
        <text>1D-myo-inositol 1,3,4,6-tetrakisphosphate + ATP = 1D-myo-inositol 1,3,4,5,6-pentakisphosphate + ADP + H(+)</text>
        <dbReference type="Rhea" id="RHEA:12717"/>
        <dbReference type="ChEBI" id="CHEBI:15378"/>
        <dbReference type="ChEBI" id="CHEBI:30616"/>
        <dbReference type="ChEBI" id="CHEBI:57660"/>
        <dbReference type="ChEBI" id="CHEBI:57733"/>
        <dbReference type="ChEBI" id="CHEBI:456216"/>
        <dbReference type="EC" id="2.7.1.140"/>
    </reaction>
</comment>
<reference evidence="9 10" key="1">
    <citation type="journal article" date="2011" name="Science">
        <title>The Selaginella genome identifies genetic changes associated with the evolution of vascular plants.</title>
        <authorList>
            <person name="Banks J.A."/>
            <person name="Nishiyama T."/>
            <person name="Hasebe M."/>
            <person name="Bowman J.L."/>
            <person name="Gribskov M."/>
            <person name="dePamphilis C."/>
            <person name="Albert V.A."/>
            <person name="Aono N."/>
            <person name="Aoyama T."/>
            <person name="Ambrose B.A."/>
            <person name="Ashton N.W."/>
            <person name="Axtell M.J."/>
            <person name="Barker E."/>
            <person name="Barker M.S."/>
            <person name="Bennetzen J.L."/>
            <person name="Bonawitz N.D."/>
            <person name="Chapple C."/>
            <person name="Cheng C."/>
            <person name="Correa L.G."/>
            <person name="Dacre M."/>
            <person name="DeBarry J."/>
            <person name="Dreyer I."/>
            <person name="Elias M."/>
            <person name="Engstrom E.M."/>
            <person name="Estelle M."/>
            <person name="Feng L."/>
            <person name="Finet C."/>
            <person name="Floyd S.K."/>
            <person name="Frommer W.B."/>
            <person name="Fujita T."/>
            <person name="Gramzow L."/>
            <person name="Gutensohn M."/>
            <person name="Harholt J."/>
            <person name="Hattori M."/>
            <person name="Heyl A."/>
            <person name="Hirai T."/>
            <person name="Hiwatashi Y."/>
            <person name="Ishikawa M."/>
            <person name="Iwata M."/>
            <person name="Karol K.G."/>
            <person name="Koehler B."/>
            <person name="Kolukisaoglu U."/>
            <person name="Kubo M."/>
            <person name="Kurata T."/>
            <person name="Lalonde S."/>
            <person name="Li K."/>
            <person name="Li Y."/>
            <person name="Litt A."/>
            <person name="Lyons E."/>
            <person name="Manning G."/>
            <person name="Maruyama T."/>
            <person name="Michael T.P."/>
            <person name="Mikami K."/>
            <person name="Miyazaki S."/>
            <person name="Morinaga S."/>
            <person name="Murata T."/>
            <person name="Mueller-Roeber B."/>
            <person name="Nelson D.R."/>
            <person name="Obara M."/>
            <person name="Oguri Y."/>
            <person name="Olmstead R.G."/>
            <person name="Onodera N."/>
            <person name="Petersen B.L."/>
            <person name="Pils B."/>
            <person name="Prigge M."/>
            <person name="Rensing S.A."/>
            <person name="Riano-Pachon D.M."/>
            <person name="Roberts A.W."/>
            <person name="Sato Y."/>
            <person name="Scheller H.V."/>
            <person name="Schulz B."/>
            <person name="Schulz C."/>
            <person name="Shakirov E.V."/>
            <person name="Shibagaki N."/>
            <person name="Shinohara N."/>
            <person name="Shippen D.E."/>
            <person name="Soerensen I."/>
            <person name="Sotooka R."/>
            <person name="Sugimoto N."/>
            <person name="Sugita M."/>
            <person name="Sumikawa N."/>
            <person name="Tanurdzic M."/>
            <person name="Theissen G."/>
            <person name="Ulvskov P."/>
            <person name="Wakazuki S."/>
            <person name="Weng J.K."/>
            <person name="Willats W.W."/>
            <person name="Wipf D."/>
            <person name="Wolf P.G."/>
            <person name="Yang L."/>
            <person name="Zimmer A.D."/>
            <person name="Zhu Q."/>
            <person name="Mitros T."/>
            <person name="Hellsten U."/>
            <person name="Loque D."/>
            <person name="Otillar R."/>
            <person name="Salamov A."/>
            <person name="Schmutz J."/>
            <person name="Shapiro H."/>
            <person name="Lindquist E."/>
            <person name="Lucas S."/>
            <person name="Rokhsar D."/>
            <person name="Grigoriev I.V."/>
        </authorList>
    </citation>
    <scope>NUCLEOTIDE SEQUENCE [LARGE SCALE GENOMIC DNA]</scope>
</reference>
<keyword evidence="3 8" id="KW-0547">Nucleotide-binding</keyword>
<evidence type="ECO:0000313" key="10">
    <source>
        <dbReference type="Proteomes" id="UP000001514"/>
    </source>
</evidence>
<comment type="catalytic activity">
    <reaction evidence="6 8">
        <text>1D-myo-inositol 1,4,5-trisphosphate + 2 ATP = 1D-myo-inositol 1,3,4,5,6-pentakisphosphate + 2 ADP + 2 H(+)</text>
        <dbReference type="Rhea" id="RHEA:32359"/>
        <dbReference type="ChEBI" id="CHEBI:15378"/>
        <dbReference type="ChEBI" id="CHEBI:30616"/>
        <dbReference type="ChEBI" id="CHEBI:57733"/>
        <dbReference type="ChEBI" id="CHEBI:203600"/>
        <dbReference type="ChEBI" id="CHEBI:456216"/>
        <dbReference type="EC" id="2.7.1.151"/>
    </reaction>
</comment>
<name>D8RUK1_SELML</name>
<dbReference type="eggNOG" id="KOG1620">
    <property type="taxonomic scope" value="Eukaryota"/>
</dbReference>
<dbReference type="GO" id="GO:0005524">
    <property type="term" value="F:ATP binding"/>
    <property type="evidence" value="ECO:0007669"/>
    <property type="project" value="UniProtKB-KW"/>
</dbReference>
<dbReference type="GO" id="GO:0032958">
    <property type="term" value="P:inositol phosphate biosynthetic process"/>
    <property type="evidence" value="ECO:0000318"/>
    <property type="project" value="GO_Central"/>
</dbReference>
<keyword evidence="2 8" id="KW-0808">Transferase</keyword>
<dbReference type="Gene3D" id="3.30.470.160">
    <property type="entry name" value="Inositol polyphosphate kinase"/>
    <property type="match status" value="1"/>
</dbReference>
<dbReference type="EC" id="2.7.1.140" evidence="8"/>
<protein>
    <recommendedName>
        <fullName evidence="8">Inositol polyphosphate multikinase</fullName>
        <ecNumber evidence="8">2.7.1.140</ecNumber>
        <ecNumber evidence="8">2.7.1.151</ecNumber>
    </recommendedName>
</protein>
<dbReference type="GO" id="GO:0047326">
    <property type="term" value="F:inositol-1,3,4,6-tetrakisphosphate 5-kinase activity"/>
    <property type="evidence" value="ECO:0007669"/>
    <property type="project" value="RHEA"/>
</dbReference>
<dbReference type="KEGG" id="smo:SELMODRAFT_102174"/>
<dbReference type="Pfam" id="PF03770">
    <property type="entry name" value="IPK"/>
    <property type="match status" value="1"/>
</dbReference>
<evidence type="ECO:0000256" key="6">
    <source>
        <dbReference type="ARBA" id="ARBA00036164"/>
    </source>
</evidence>
<evidence type="ECO:0000256" key="2">
    <source>
        <dbReference type="ARBA" id="ARBA00022679"/>
    </source>
</evidence>
<dbReference type="HOGENOM" id="CLU_042569_1_0_1"/>
<dbReference type="AlphaFoldDB" id="D8RUK1"/>
<comment type="function">
    <text evidence="8">Inositol phosphate kinase with a broad substrate specificity.</text>
</comment>
<dbReference type="InParanoid" id="D8RUK1"/>
<evidence type="ECO:0000256" key="3">
    <source>
        <dbReference type="ARBA" id="ARBA00022741"/>
    </source>
</evidence>
<evidence type="ECO:0000313" key="9">
    <source>
        <dbReference type="EMBL" id="EFJ24221.1"/>
    </source>
</evidence>
<dbReference type="PANTHER" id="PTHR12400">
    <property type="entry name" value="INOSITOL POLYPHOSPHATE KINASE"/>
    <property type="match status" value="1"/>
</dbReference>
<dbReference type="GO" id="GO:0005634">
    <property type="term" value="C:nucleus"/>
    <property type="evidence" value="ECO:0000318"/>
    <property type="project" value="GO_Central"/>
</dbReference>
<dbReference type="EC" id="2.7.1.151" evidence="8"/>
<dbReference type="SUPFAM" id="SSF56104">
    <property type="entry name" value="SAICAR synthase-like"/>
    <property type="match status" value="1"/>
</dbReference>
<dbReference type="Proteomes" id="UP000001514">
    <property type="component" value="Unassembled WGS sequence"/>
</dbReference>
<dbReference type="OMA" id="DCAFAAT"/>
<dbReference type="InterPro" id="IPR038286">
    <property type="entry name" value="IPK_sf"/>
</dbReference>
<dbReference type="PANTHER" id="PTHR12400:SF51">
    <property type="entry name" value="INOSITOL POLYPHOSPHATE MULTIKINASE"/>
    <property type="match status" value="1"/>
</dbReference>
<dbReference type="InterPro" id="IPR005522">
    <property type="entry name" value="IPK"/>
</dbReference>
<organism evidence="10">
    <name type="scientific">Selaginella moellendorffii</name>
    <name type="common">Spikemoss</name>
    <dbReference type="NCBI Taxonomy" id="88036"/>
    <lineage>
        <taxon>Eukaryota</taxon>
        <taxon>Viridiplantae</taxon>
        <taxon>Streptophyta</taxon>
        <taxon>Embryophyta</taxon>
        <taxon>Tracheophyta</taxon>
        <taxon>Lycopodiopsida</taxon>
        <taxon>Selaginellales</taxon>
        <taxon>Selaginellaceae</taxon>
        <taxon>Selaginella</taxon>
    </lineage>
</organism>
<dbReference type="GO" id="GO:0008440">
    <property type="term" value="F:inositol-1,4,5-trisphosphate 3-kinase activity"/>
    <property type="evidence" value="ECO:0000318"/>
    <property type="project" value="GO_Central"/>
</dbReference>
<feature type="non-terminal residue" evidence="9">
    <location>
        <position position="1"/>
    </location>
</feature>
<keyword evidence="5 8" id="KW-0067">ATP-binding</keyword>
<evidence type="ECO:0000256" key="4">
    <source>
        <dbReference type="ARBA" id="ARBA00022777"/>
    </source>
</evidence>
<evidence type="ECO:0000256" key="5">
    <source>
        <dbReference type="ARBA" id="ARBA00022840"/>
    </source>
</evidence>